<evidence type="ECO:0008006" key="3">
    <source>
        <dbReference type="Google" id="ProtNLM"/>
    </source>
</evidence>
<name>K9WDJ9_9CYAN</name>
<reference evidence="1 2" key="1">
    <citation type="submission" date="2012-06" db="EMBL/GenBank/DDBJ databases">
        <title>Finished chromosome of genome of Microcoleus sp. PCC 7113.</title>
        <authorList>
            <consortium name="US DOE Joint Genome Institute"/>
            <person name="Gugger M."/>
            <person name="Coursin T."/>
            <person name="Rippka R."/>
            <person name="Tandeau De Marsac N."/>
            <person name="Huntemann M."/>
            <person name="Wei C.-L."/>
            <person name="Han J."/>
            <person name="Detter J.C."/>
            <person name="Han C."/>
            <person name="Tapia R."/>
            <person name="Chen A."/>
            <person name="Kyrpides N."/>
            <person name="Mavromatis K."/>
            <person name="Markowitz V."/>
            <person name="Szeto E."/>
            <person name="Ivanova N."/>
            <person name="Pagani I."/>
            <person name="Pati A."/>
            <person name="Goodwin L."/>
            <person name="Nordberg H.P."/>
            <person name="Cantor M.N."/>
            <person name="Hua S.X."/>
            <person name="Woyke T."/>
            <person name="Kerfeld C.A."/>
        </authorList>
    </citation>
    <scope>NUCLEOTIDE SEQUENCE [LARGE SCALE GENOMIC DNA]</scope>
    <source>
        <strain evidence="1 2">PCC 7113</strain>
    </source>
</reference>
<proteinExistence type="predicted"/>
<dbReference type="AlphaFoldDB" id="K9WDJ9"/>
<keyword evidence="2" id="KW-1185">Reference proteome</keyword>
<dbReference type="Proteomes" id="UP000010471">
    <property type="component" value="Chromosome"/>
</dbReference>
<dbReference type="HOGENOM" id="CLU_1106161_0_0_3"/>
<accession>K9WDJ9</accession>
<dbReference type="EMBL" id="CP003630">
    <property type="protein sequence ID" value="AFZ17886.1"/>
    <property type="molecule type" value="Genomic_DNA"/>
</dbReference>
<gene>
    <name evidence="1" type="ORF">Mic7113_2069</name>
</gene>
<protein>
    <recommendedName>
        <fullName evidence="3">Cthe-2314-like HEPN domain-containing protein</fullName>
    </recommendedName>
</protein>
<dbReference type="OrthoDB" id="7277848at2"/>
<sequence>MFDKIRRDDFLKSHLDIHEIFSLKLQNNLCDGAKKHLHRGLIMRLMMMEESIFSLDEEIGKSEEPLDHYLATRLTLLLNAYYLNLAGSLDNLAWALTYQYSLVEEVDENNGKHRTFVQLLSTNFLDQLRKSKLEQLDKELQPFRDWYWDMRQFRDPAAHRIPLLVSHSVYSEEDVKKAQELDEAAAQLIRQDEWRDGMNLLHQSYQLEKHIPIFISENPKIQCYDLAGRVNLDHANWLRIVEVVLRIGFSG</sequence>
<evidence type="ECO:0000313" key="2">
    <source>
        <dbReference type="Proteomes" id="UP000010471"/>
    </source>
</evidence>
<organism evidence="1 2">
    <name type="scientific">Allocoleopsis franciscana PCC 7113</name>
    <dbReference type="NCBI Taxonomy" id="1173027"/>
    <lineage>
        <taxon>Bacteria</taxon>
        <taxon>Bacillati</taxon>
        <taxon>Cyanobacteriota</taxon>
        <taxon>Cyanophyceae</taxon>
        <taxon>Coleofasciculales</taxon>
        <taxon>Coleofasciculaceae</taxon>
        <taxon>Allocoleopsis</taxon>
        <taxon>Allocoleopsis franciscana</taxon>
    </lineage>
</organism>
<dbReference type="KEGG" id="mic:Mic7113_2069"/>
<dbReference type="RefSeq" id="WP_015182038.1">
    <property type="nucleotide sequence ID" value="NC_019738.1"/>
</dbReference>
<dbReference type="STRING" id="1173027.Mic7113_2069"/>
<evidence type="ECO:0000313" key="1">
    <source>
        <dbReference type="EMBL" id="AFZ17886.1"/>
    </source>
</evidence>